<evidence type="ECO:0000256" key="5">
    <source>
        <dbReference type="ARBA" id="ARBA00022741"/>
    </source>
</evidence>
<dbReference type="Pfam" id="PF01331">
    <property type="entry name" value="mRNA_cap_enzyme"/>
    <property type="match status" value="2"/>
</dbReference>
<sequence>MDVGGHYQYRLKRKLAYEDHSQHPRHDTWRFSQNPRFHESRVYEPRGRQGIGLEYDRNSGFQGPRQSYQGPRGFDSRFRHNKVSFFDPLSIPYGWLSCPPHGDSIDGLIPSKVPLSDAFNKNICRIKRYTPSQAIYDQKCLCREIGLVIDLTNTYRYYPESDWTSQGIRYVKIRCPGQDIPDSESVNKFVDEVAKFRCQHEHTKKCVLVHCTHGYNRTGYMIVHFLVRNEKITVAEAISLFSNARSPGIYKHEYIDALYSSYHEAKPEFIDYPKTPEWKKPFDRKEDAAVASHCTATRAVSIFNDAVLRDRIPFSDLDKMRNFCNSALDLLAQVWQNTEFPGSLSIPLTRNNLHLLRQQCYHITWKAYGTRYMMLITHDVCYLIDRTFHFRKIQLRFPCKDIFEGKSEVTHHYTLLDGEIVCDDEQETQKSIRYLIYDIIAINEVSVAKEAGRMLAQGGAPGNTIAPVPGDLKLPLHRRLALIEEEVIKPRNYEHDLLCKGDNVYYQYDQEPFEVRMKEFYGISAAPKLVKEFLPLHSYATDGLLFKAWNGAYKPWAHEGLLKWKSPRRYTVDFLFDVGVNNDHLIYLQNFGRRKLMDGCRVEFGDASDFSSYSGKILECSWDHTRGIWIFVRARTERTTPDSVNTYEKVKQRRNDEITSDMLLAEISDILNLPIYSDSPNDELGLTV</sequence>
<evidence type="ECO:0000313" key="16">
    <source>
        <dbReference type="Proteomes" id="UP000595140"/>
    </source>
</evidence>
<feature type="region of interest" description="Disordered" evidence="13">
    <location>
        <begin position="53"/>
        <end position="73"/>
    </location>
</feature>
<accession>A0A484N9M1</accession>
<dbReference type="AlphaFoldDB" id="A0A484N9M1"/>
<dbReference type="OrthoDB" id="1245754at2759"/>
<dbReference type="Gene3D" id="3.30.470.30">
    <property type="entry name" value="DNA ligase/mRNA capping enzyme"/>
    <property type="match status" value="1"/>
</dbReference>
<keyword evidence="7" id="KW-0904">Protein phosphatase</keyword>
<dbReference type="Pfam" id="PF00782">
    <property type="entry name" value="DSPc"/>
    <property type="match status" value="1"/>
</dbReference>
<evidence type="ECO:0000256" key="13">
    <source>
        <dbReference type="SAM" id="MobiDB-lite"/>
    </source>
</evidence>
<dbReference type="EMBL" id="OOIL02006555">
    <property type="protein sequence ID" value="VFQ97842.1"/>
    <property type="molecule type" value="Genomic_DNA"/>
</dbReference>
<evidence type="ECO:0000256" key="6">
    <source>
        <dbReference type="ARBA" id="ARBA00022801"/>
    </source>
</evidence>
<feature type="binding site" evidence="12">
    <location>
        <begin position="563"/>
        <end position="565"/>
    </location>
    <ligand>
        <name>GTP</name>
        <dbReference type="ChEBI" id="CHEBI:37565"/>
    </ligand>
</feature>
<dbReference type="InterPro" id="IPR016130">
    <property type="entry name" value="Tyr_Pase_AS"/>
</dbReference>
<dbReference type="InterPro" id="IPR020422">
    <property type="entry name" value="TYR_PHOSPHATASE_DUAL_dom"/>
</dbReference>
<feature type="domain" description="Tyrosine specific protein phosphatases" evidence="14">
    <location>
        <begin position="187"/>
        <end position="256"/>
    </location>
</feature>
<evidence type="ECO:0000256" key="4">
    <source>
        <dbReference type="ARBA" id="ARBA00022695"/>
    </source>
</evidence>
<evidence type="ECO:0000313" key="15">
    <source>
        <dbReference type="EMBL" id="VFQ97842.1"/>
    </source>
</evidence>
<name>A0A484N9M1_9ASTE</name>
<dbReference type="SMART" id="SM00195">
    <property type="entry name" value="DSPc"/>
    <property type="match status" value="1"/>
</dbReference>
<dbReference type="Pfam" id="PF03919">
    <property type="entry name" value="mRNA_cap_C"/>
    <property type="match status" value="1"/>
</dbReference>
<keyword evidence="9 12" id="KW-0342">GTP-binding</keyword>
<dbReference type="CDD" id="cd14502">
    <property type="entry name" value="RNA_5'-triphosphatase"/>
    <property type="match status" value="1"/>
</dbReference>
<dbReference type="GO" id="GO:0004484">
    <property type="term" value="F:mRNA guanylyltransferase activity"/>
    <property type="evidence" value="ECO:0007669"/>
    <property type="project" value="UniProtKB-EC"/>
</dbReference>
<feature type="active site" description="Phosphocysteine intermediate" evidence="10">
    <location>
        <position position="211"/>
    </location>
</feature>
<dbReference type="GO" id="GO:0006370">
    <property type="term" value="P:7-methylguanosine mRNA capping"/>
    <property type="evidence" value="ECO:0007669"/>
    <property type="project" value="UniProtKB-KW"/>
</dbReference>
<keyword evidence="8" id="KW-0506">mRNA capping</keyword>
<dbReference type="InterPro" id="IPR000340">
    <property type="entry name" value="Dual-sp_phosphatase_cat-dom"/>
</dbReference>
<dbReference type="GO" id="GO:0005525">
    <property type="term" value="F:GTP binding"/>
    <property type="evidence" value="ECO:0007669"/>
    <property type="project" value="UniProtKB-KW"/>
</dbReference>
<dbReference type="CDD" id="cd07895">
    <property type="entry name" value="Adenylation_mRNA_capping"/>
    <property type="match status" value="1"/>
</dbReference>
<dbReference type="GO" id="GO:0140818">
    <property type="term" value="F:mRNA 5'-triphosphate monophosphatase activity"/>
    <property type="evidence" value="ECO:0007669"/>
    <property type="project" value="InterPro"/>
</dbReference>
<keyword evidence="16" id="KW-1185">Reference proteome</keyword>
<feature type="active site" description="N6-GMP-lysine intermediate" evidence="11">
    <location>
        <position position="366"/>
    </location>
</feature>
<dbReference type="InterPro" id="IPR029021">
    <property type="entry name" value="Prot-tyrosine_phosphatase-like"/>
</dbReference>
<protein>
    <recommendedName>
        <fullName evidence="1">mRNA guanylyltransferase</fullName>
        <ecNumber evidence="1">2.7.7.50</ecNumber>
    </recommendedName>
</protein>
<dbReference type="Proteomes" id="UP000595140">
    <property type="component" value="Unassembled WGS sequence"/>
</dbReference>
<feature type="compositionally biased region" description="Polar residues" evidence="13">
    <location>
        <begin position="59"/>
        <end position="69"/>
    </location>
</feature>
<evidence type="ECO:0000256" key="8">
    <source>
        <dbReference type="ARBA" id="ARBA00023042"/>
    </source>
</evidence>
<dbReference type="SUPFAM" id="SSF50249">
    <property type="entry name" value="Nucleic acid-binding proteins"/>
    <property type="match status" value="1"/>
</dbReference>
<dbReference type="Gene3D" id="2.40.50.140">
    <property type="entry name" value="Nucleic acid-binding proteins"/>
    <property type="match status" value="1"/>
</dbReference>
<evidence type="ECO:0000256" key="11">
    <source>
        <dbReference type="PIRSR" id="PIRSR036958-2"/>
    </source>
</evidence>
<keyword evidence="3" id="KW-0808">Transferase</keyword>
<evidence type="ECO:0000256" key="10">
    <source>
        <dbReference type="PIRSR" id="PIRSR036958-1"/>
    </source>
</evidence>
<evidence type="ECO:0000256" key="2">
    <source>
        <dbReference type="ARBA" id="ARBA00022664"/>
    </source>
</evidence>
<evidence type="ECO:0000256" key="9">
    <source>
        <dbReference type="ARBA" id="ARBA00023134"/>
    </source>
</evidence>
<dbReference type="PANTHER" id="PTHR10367">
    <property type="entry name" value="MRNA-CAPPING ENZYME"/>
    <property type="match status" value="1"/>
</dbReference>
<dbReference type="PROSITE" id="PS00383">
    <property type="entry name" value="TYR_PHOSPHATASE_1"/>
    <property type="match status" value="1"/>
</dbReference>
<evidence type="ECO:0000256" key="1">
    <source>
        <dbReference type="ARBA" id="ARBA00012475"/>
    </source>
</evidence>
<dbReference type="Gene3D" id="3.90.190.10">
    <property type="entry name" value="Protein tyrosine phosphatase superfamily"/>
    <property type="match status" value="1"/>
</dbReference>
<dbReference type="PIRSF" id="PIRSF036958">
    <property type="entry name" value="mRNA_capping_HCE"/>
    <property type="match status" value="1"/>
</dbReference>
<dbReference type="InterPro" id="IPR051029">
    <property type="entry name" value="mRNA_Capping_Enz/RNA_Phosphat"/>
</dbReference>
<dbReference type="SUPFAM" id="SSF52799">
    <property type="entry name" value="(Phosphotyrosine protein) phosphatases II"/>
    <property type="match status" value="1"/>
</dbReference>
<dbReference type="PANTHER" id="PTHR10367:SF11">
    <property type="entry name" value="MRNA GUANYLYLTRANSFERASE"/>
    <property type="match status" value="1"/>
</dbReference>
<reference evidence="15 16" key="1">
    <citation type="submission" date="2018-04" db="EMBL/GenBank/DDBJ databases">
        <authorList>
            <person name="Vogel A."/>
        </authorList>
    </citation>
    <scope>NUCLEOTIDE SEQUENCE [LARGE SCALE GENOMIC DNA]</scope>
</reference>
<dbReference type="PROSITE" id="PS50056">
    <property type="entry name" value="TYR_PHOSPHATASE_2"/>
    <property type="match status" value="1"/>
</dbReference>
<evidence type="ECO:0000259" key="14">
    <source>
        <dbReference type="PROSITE" id="PS50056"/>
    </source>
</evidence>
<keyword evidence="6" id="KW-0378">Hydrolase</keyword>
<dbReference type="InterPro" id="IPR000387">
    <property type="entry name" value="Tyr_Pase_dom"/>
</dbReference>
<evidence type="ECO:0000256" key="7">
    <source>
        <dbReference type="ARBA" id="ARBA00022912"/>
    </source>
</evidence>
<gene>
    <name evidence="15" type="ORF">CCAM_LOCUS39618</name>
</gene>
<dbReference type="GO" id="GO:0005524">
    <property type="term" value="F:ATP binding"/>
    <property type="evidence" value="ECO:0007669"/>
    <property type="project" value="InterPro"/>
</dbReference>
<feature type="binding site" evidence="12">
    <location>
        <position position="386"/>
    </location>
    <ligand>
        <name>GTP</name>
        <dbReference type="ChEBI" id="CHEBI:37565"/>
    </ligand>
</feature>
<evidence type="ECO:0000256" key="12">
    <source>
        <dbReference type="PIRSR" id="PIRSR036958-3"/>
    </source>
</evidence>
<dbReference type="SUPFAM" id="SSF56091">
    <property type="entry name" value="DNA ligase/mRNA capping enzyme, catalytic domain"/>
    <property type="match status" value="1"/>
</dbReference>
<evidence type="ECO:0000256" key="3">
    <source>
        <dbReference type="ARBA" id="ARBA00022679"/>
    </source>
</evidence>
<feature type="binding site" evidence="12">
    <location>
        <position position="371"/>
    </location>
    <ligand>
        <name>GTP</name>
        <dbReference type="ChEBI" id="CHEBI:37565"/>
    </ligand>
</feature>
<dbReference type="InterPro" id="IPR012340">
    <property type="entry name" value="NA-bd_OB-fold"/>
</dbReference>
<dbReference type="InterPro" id="IPR017074">
    <property type="entry name" value="mRNA_cap_enz_bifunc"/>
</dbReference>
<proteinExistence type="predicted"/>
<dbReference type="EC" id="2.7.7.50" evidence="1"/>
<organism evidence="15 16">
    <name type="scientific">Cuscuta campestris</name>
    <dbReference type="NCBI Taxonomy" id="132261"/>
    <lineage>
        <taxon>Eukaryota</taxon>
        <taxon>Viridiplantae</taxon>
        <taxon>Streptophyta</taxon>
        <taxon>Embryophyta</taxon>
        <taxon>Tracheophyta</taxon>
        <taxon>Spermatophyta</taxon>
        <taxon>Magnoliopsida</taxon>
        <taxon>eudicotyledons</taxon>
        <taxon>Gunneridae</taxon>
        <taxon>Pentapetalae</taxon>
        <taxon>asterids</taxon>
        <taxon>lamiids</taxon>
        <taxon>Solanales</taxon>
        <taxon>Convolvulaceae</taxon>
        <taxon>Cuscuteae</taxon>
        <taxon>Cuscuta</taxon>
        <taxon>Cuscuta subgen. Grammica</taxon>
        <taxon>Cuscuta sect. Cleistogrammica</taxon>
    </lineage>
</organism>
<dbReference type="InterPro" id="IPR001339">
    <property type="entry name" value="mRNA_cap_enzyme_adenylation"/>
</dbReference>
<keyword evidence="2" id="KW-0507">mRNA processing</keyword>
<feature type="binding site" evidence="12">
    <location>
        <begin position="417"/>
        <end position="419"/>
    </location>
    <ligand>
        <name>GTP</name>
        <dbReference type="ChEBI" id="CHEBI:37565"/>
    </ligand>
</feature>
<keyword evidence="5 12" id="KW-0547">Nucleotide-binding</keyword>
<dbReference type="GO" id="GO:0004721">
    <property type="term" value="F:phosphoprotein phosphatase activity"/>
    <property type="evidence" value="ECO:0007669"/>
    <property type="project" value="UniProtKB-KW"/>
</dbReference>
<keyword evidence="4" id="KW-0548">Nucleotidyltransferase</keyword>
<dbReference type="InterPro" id="IPR013846">
    <property type="entry name" value="mRNA_cap_enzyme_C"/>
</dbReference>